<evidence type="ECO:0000256" key="6">
    <source>
        <dbReference type="ARBA" id="ARBA00023136"/>
    </source>
</evidence>
<dbReference type="GO" id="GO:0016020">
    <property type="term" value="C:membrane"/>
    <property type="evidence" value="ECO:0007669"/>
    <property type="project" value="UniProtKB-SubCell"/>
</dbReference>
<organism evidence="8 9">
    <name type="scientific">Dioscorea zingiberensis</name>
    <dbReference type="NCBI Taxonomy" id="325984"/>
    <lineage>
        <taxon>Eukaryota</taxon>
        <taxon>Viridiplantae</taxon>
        <taxon>Streptophyta</taxon>
        <taxon>Embryophyta</taxon>
        <taxon>Tracheophyta</taxon>
        <taxon>Spermatophyta</taxon>
        <taxon>Magnoliopsida</taxon>
        <taxon>Liliopsida</taxon>
        <taxon>Dioscoreales</taxon>
        <taxon>Dioscoreaceae</taxon>
        <taxon>Dioscorea</taxon>
    </lineage>
</organism>
<dbReference type="InterPro" id="IPR045035">
    <property type="entry name" value="YSL-like"/>
</dbReference>
<feature type="transmembrane region" description="Helical" evidence="7">
    <location>
        <begin position="323"/>
        <end position="344"/>
    </location>
</feature>
<feature type="transmembrane region" description="Helical" evidence="7">
    <location>
        <begin position="351"/>
        <end position="384"/>
    </location>
</feature>
<dbReference type="PANTHER" id="PTHR31645:SF22">
    <property type="entry name" value="METAL-NICOTIANAMINE TRANSPORTER YSL7-RELATED"/>
    <property type="match status" value="1"/>
</dbReference>
<dbReference type="Pfam" id="PF03169">
    <property type="entry name" value="OPT"/>
    <property type="match status" value="1"/>
</dbReference>
<reference evidence="8" key="2">
    <citation type="journal article" date="2022" name="Hortic Res">
        <title>The genome of Dioscorea zingiberensis sheds light on the biosynthesis, origin and evolution of the medicinally important diosgenin saponins.</title>
        <authorList>
            <person name="Li Y."/>
            <person name="Tan C."/>
            <person name="Li Z."/>
            <person name="Guo J."/>
            <person name="Li S."/>
            <person name="Chen X."/>
            <person name="Wang C."/>
            <person name="Dai X."/>
            <person name="Yang H."/>
            <person name="Song W."/>
            <person name="Hou L."/>
            <person name="Xu J."/>
            <person name="Tong Z."/>
            <person name="Xu A."/>
            <person name="Yuan X."/>
            <person name="Wang W."/>
            <person name="Yang Q."/>
            <person name="Chen L."/>
            <person name="Sun Z."/>
            <person name="Wang K."/>
            <person name="Pan B."/>
            <person name="Chen J."/>
            <person name="Bao Y."/>
            <person name="Liu F."/>
            <person name="Qi X."/>
            <person name="Gang D.R."/>
            <person name="Wen J."/>
            <person name="Li J."/>
        </authorList>
    </citation>
    <scope>NUCLEOTIDE SEQUENCE</scope>
    <source>
        <strain evidence="8">Dzin_1.0</strain>
    </source>
</reference>
<dbReference type="OrthoDB" id="627262at2759"/>
<feature type="transmembrane region" description="Helical" evidence="7">
    <location>
        <begin position="131"/>
        <end position="156"/>
    </location>
</feature>
<feature type="transmembrane region" description="Helical" evidence="7">
    <location>
        <begin position="287"/>
        <end position="311"/>
    </location>
</feature>
<keyword evidence="9" id="KW-1185">Reference proteome</keyword>
<dbReference type="Proteomes" id="UP001085076">
    <property type="component" value="Miscellaneous, Linkage group lg07"/>
</dbReference>
<comment type="subcellular location">
    <subcellularLocation>
        <location evidence="1">Membrane</location>
        <topology evidence="1">Multi-pass membrane protein</topology>
    </subcellularLocation>
</comment>
<evidence type="ECO:0000313" key="9">
    <source>
        <dbReference type="Proteomes" id="UP001085076"/>
    </source>
</evidence>
<keyword evidence="5 7" id="KW-1133">Transmembrane helix</keyword>
<evidence type="ECO:0000256" key="1">
    <source>
        <dbReference type="ARBA" id="ARBA00004141"/>
    </source>
</evidence>
<protein>
    <submittedName>
        <fullName evidence="8">Uncharacterized protein</fullName>
    </submittedName>
</protein>
<comment type="similarity">
    <text evidence="2">Belongs to the YSL (TC 2.A.67.2) family.</text>
</comment>
<proteinExistence type="inferred from homology"/>
<reference evidence="8" key="1">
    <citation type="submission" date="2021-03" db="EMBL/GenBank/DDBJ databases">
        <authorList>
            <person name="Li Z."/>
            <person name="Yang C."/>
        </authorList>
    </citation>
    <scope>NUCLEOTIDE SEQUENCE</scope>
    <source>
        <strain evidence="8">Dzin_1.0</strain>
        <tissue evidence="8">Leaf</tissue>
    </source>
</reference>
<name>A0A9D5C5M6_9LILI</name>
<feature type="transmembrane region" description="Helical" evidence="7">
    <location>
        <begin position="45"/>
        <end position="69"/>
    </location>
</feature>
<feature type="transmembrane region" description="Helical" evidence="7">
    <location>
        <begin position="214"/>
        <end position="233"/>
    </location>
</feature>
<gene>
    <name evidence="8" type="ORF">J5N97_023750</name>
</gene>
<evidence type="ECO:0000313" key="8">
    <source>
        <dbReference type="EMBL" id="KAJ0966833.1"/>
    </source>
</evidence>
<feature type="transmembrane region" description="Helical" evidence="7">
    <location>
        <begin position="501"/>
        <end position="527"/>
    </location>
</feature>
<feature type="transmembrane region" description="Helical" evidence="7">
    <location>
        <begin position="163"/>
        <end position="183"/>
    </location>
</feature>
<dbReference type="PANTHER" id="PTHR31645">
    <property type="entry name" value="OLIGOPEPTIDE TRANSPORTER YGL114W-RELATED"/>
    <property type="match status" value="1"/>
</dbReference>
<keyword evidence="3" id="KW-0813">Transport</keyword>
<evidence type="ECO:0000256" key="3">
    <source>
        <dbReference type="ARBA" id="ARBA00022448"/>
    </source>
</evidence>
<sequence length="591" mass="66070">MAAINNTGGKSPRLNNTDVVDELSVEQHFEGIEIHDWKKQLTPRVFGISFIVGTFLTIVLMKLCLYFSFLAPFYIPVYPFSLILLESTIMALHWFGLFKNPITRQEISVMQACVVAFSKIVYYGGNGCGFYVFPTFGLQAVSISFYSSLTPSYIAIGMICPHSLVFSFFVGAIISWGFFWPFISSKEGVWYPKGTTPDSVIGGSYGYKVSLTSALFLGEGIFQLSLLALHTFYDMYLKKKPKRFIVPFHEEEEEQQQQQNIFDSQITATMSHDDQLRTKMFLKDIEIPTPISIGGFLLTATISTVAIPFIFPQIEPRHIATAYIAVPIINFCNAYTAGIADFNFAPRYGKLIIFIFGSWIGLSHGGVLGGLIASSIVIAVISTAANLIENLKLAYMTLTSPRSLLIGQVIGTAMGCIIVPIVFFYFYNLPDFGDPKSEYSMENARLSRDFAIRVSQGLDSLPTHCVTLAVISFMVSLSLNIVREMARLMNWRFYDYIPSPVAMAVPFYFTAAASLDACLGNLVVFVWKRNYKKSTANLYVPTVATGLYIGDAVKRLMLTLLHNNTAPMCAAFFSRDFYMSSHHKNLTSYHF</sequence>
<feature type="transmembrane region" description="Helical" evidence="7">
    <location>
        <begin position="404"/>
        <end position="427"/>
    </location>
</feature>
<evidence type="ECO:0000256" key="5">
    <source>
        <dbReference type="ARBA" id="ARBA00022989"/>
    </source>
</evidence>
<dbReference type="AlphaFoldDB" id="A0A9D5C5M6"/>
<keyword evidence="6 7" id="KW-0472">Membrane</keyword>
<evidence type="ECO:0000256" key="7">
    <source>
        <dbReference type="SAM" id="Phobius"/>
    </source>
</evidence>
<dbReference type="NCBIfam" id="TIGR00728">
    <property type="entry name" value="OPT_sfam"/>
    <property type="match status" value="1"/>
</dbReference>
<dbReference type="EMBL" id="JAGGNH010000007">
    <property type="protein sequence ID" value="KAJ0966833.1"/>
    <property type="molecule type" value="Genomic_DNA"/>
</dbReference>
<evidence type="ECO:0000256" key="4">
    <source>
        <dbReference type="ARBA" id="ARBA00022692"/>
    </source>
</evidence>
<evidence type="ECO:0000256" key="2">
    <source>
        <dbReference type="ARBA" id="ARBA00010276"/>
    </source>
</evidence>
<dbReference type="InterPro" id="IPR004813">
    <property type="entry name" value="OPT"/>
</dbReference>
<feature type="transmembrane region" description="Helical" evidence="7">
    <location>
        <begin position="107"/>
        <end position="125"/>
    </location>
</feature>
<feature type="transmembrane region" description="Helical" evidence="7">
    <location>
        <begin position="461"/>
        <end position="481"/>
    </location>
</feature>
<accession>A0A9D5C5M6</accession>
<comment type="caution">
    <text evidence="8">The sequence shown here is derived from an EMBL/GenBank/DDBJ whole genome shotgun (WGS) entry which is preliminary data.</text>
</comment>
<keyword evidence="4 7" id="KW-0812">Transmembrane</keyword>
<feature type="transmembrane region" description="Helical" evidence="7">
    <location>
        <begin position="75"/>
        <end position="95"/>
    </location>
</feature>
<dbReference type="GO" id="GO:0035673">
    <property type="term" value="F:oligopeptide transmembrane transporter activity"/>
    <property type="evidence" value="ECO:0007669"/>
    <property type="project" value="InterPro"/>
</dbReference>